<dbReference type="Gene3D" id="1.20.5.340">
    <property type="match status" value="1"/>
</dbReference>
<comment type="caution">
    <text evidence="2">The sequence shown here is derived from an EMBL/GenBank/DDBJ whole genome shotgun (WGS) entry which is preliminary data.</text>
</comment>
<sequence>MVDTHETKIAELDGKSADLQTSVDGVSVQIDAVREDLETLTDRVDGIGIPTSSQIQVNVHGVAQSLQAFVDTTVDAVEEVDQTPPLASEIEYTPTDTVADALDSLGSRVTALENAGGSGGGGTGGGGADERNADAIPMFEGAAETVSDAITDLLNRDGEQTVARTALADRVTTLEQAPPPQVSADDVLMPVSNSPVSSEITAIGAPLDALAPQIAQIGSDVSSNTTAITDIYAQIGIIANQMSNVMDRLNTLEAS</sequence>
<dbReference type="EMBL" id="BSFK01000003">
    <property type="protein sequence ID" value="GLK74909.1"/>
    <property type="molecule type" value="Genomic_DNA"/>
</dbReference>
<reference evidence="2" key="2">
    <citation type="submission" date="2023-01" db="EMBL/GenBank/DDBJ databases">
        <authorList>
            <person name="Sun Q."/>
            <person name="Evtushenko L."/>
        </authorList>
    </citation>
    <scope>NUCLEOTIDE SEQUENCE</scope>
    <source>
        <strain evidence="2">VKM B-2555</strain>
    </source>
</reference>
<evidence type="ECO:0000313" key="3">
    <source>
        <dbReference type="Proteomes" id="UP001143364"/>
    </source>
</evidence>
<evidence type="ECO:0000256" key="1">
    <source>
        <dbReference type="SAM" id="MobiDB-lite"/>
    </source>
</evidence>
<dbReference type="AlphaFoldDB" id="A0A9W6JF75"/>
<protein>
    <submittedName>
        <fullName evidence="2">Uncharacterized protein</fullName>
    </submittedName>
</protein>
<reference evidence="2" key="1">
    <citation type="journal article" date="2014" name="Int. J. Syst. Evol. Microbiol.">
        <title>Complete genome sequence of Corynebacterium casei LMG S-19264T (=DSM 44701T), isolated from a smear-ripened cheese.</title>
        <authorList>
            <consortium name="US DOE Joint Genome Institute (JGI-PGF)"/>
            <person name="Walter F."/>
            <person name="Albersmeier A."/>
            <person name="Kalinowski J."/>
            <person name="Ruckert C."/>
        </authorList>
    </citation>
    <scope>NUCLEOTIDE SEQUENCE</scope>
    <source>
        <strain evidence="2">VKM B-2555</strain>
    </source>
</reference>
<gene>
    <name evidence="2" type="ORF">GCM10008171_01620</name>
</gene>
<feature type="compositionally biased region" description="Gly residues" evidence="1">
    <location>
        <begin position="116"/>
        <end position="127"/>
    </location>
</feature>
<feature type="region of interest" description="Disordered" evidence="1">
    <location>
        <begin position="112"/>
        <end position="131"/>
    </location>
</feature>
<organism evidence="2 3">
    <name type="scientific">Methylopila jiangsuensis</name>
    <dbReference type="NCBI Taxonomy" id="586230"/>
    <lineage>
        <taxon>Bacteria</taxon>
        <taxon>Pseudomonadati</taxon>
        <taxon>Pseudomonadota</taxon>
        <taxon>Alphaproteobacteria</taxon>
        <taxon>Hyphomicrobiales</taxon>
        <taxon>Methylopilaceae</taxon>
        <taxon>Methylopila</taxon>
    </lineage>
</organism>
<evidence type="ECO:0000313" key="2">
    <source>
        <dbReference type="EMBL" id="GLK74909.1"/>
    </source>
</evidence>
<proteinExistence type="predicted"/>
<keyword evidence="3" id="KW-1185">Reference proteome</keyword>
<dbReference type="Proteomes" id="UP001143364">
    <property type="component" value="Unassembled WGS sequence"/>
</dbReference>
<accession>A0A9W6JF75</accession>
<name>A0A9W6JF75_9HYPH</name>